<dbReference type="EMBL" id="CP036526">
    <property type="protein sequence ID" value="QDT09117.1"/>
    <property type="molecule type" value="Genomic_DNA"/>
</dbReference>
<name>A0A517NPS9_9BACT</name>
<evidence type="ECO:0000259" key="1">
    <source>
        <dbReference type="Pfam" id="PF07589"/>
    </source>
</evidence>
<dbReference type="InterPro" id="IPR013424">
    <property type="entry name" value="Ice-binding_C"/>
</dbReference>
<dbReference type="OrthoDB" id="288611at2"/>
<keyword evidence="3" id="KW-1185">Reference proteome</keyword>
<accession>A0A517NPS9</accession>
<reference evidence="2 3" key="1">
    <citation type="submission" date="2019-02" db="EMBL/GenBank/DDBJ databases">
        <title>Deep-cultivation of Planctomycetes and their phenomic and genomic characterization uncovers novel biology.</title>
        <authorList>
            <person name="Wiegand S."/>
            <person name="Jogler M."/>
            <person name="Boedeker C."/>
            <person name="Pinto D."/>
            <person name="Vollmers J."/>
            <person name="Rivas-Marin E."/>
            <person name="Kohn T."/>
            <person name="Peeters S.H."/>
            <person name="Heuer A."/>
            <person name="Rast P."/>
            <person name="Oberbeckmann S."/>
            <person name="Bunk B."/>
            <person name="Jeske O."/>
            <person name="Meyerdierks A."/>
            <person name="Storesund J.E."/>
            <person name="Kallscheuer N."/>
            <person name="Luecker S."/>
            <person name="Lage O.M."/>
            <person name="Pohl T."/>
            <person name="Merkel B.J."/>
            <person name="Hornburger P."/>
            <person name="Mueller R.-W."/>
            <person name="Bruemmer F."/>
            <person name="Labrenz M."/>
            <person name="Spormann A.M."/>
            <person name="Op den Camp H."/>
            <person name="Overmann J."/>
            <person name="Amann R."/>
            <person name="Jetten M.S.M."/>
            <person name="Mascher T."/>
            <person name="Medema M.H."/>
            <person name="Devos D.P."/>
            <person name="Kaster A.-K."/>
            <person name="Ovreas L."/>
            <person name="Rohde M."/>
            <person name="Galperin M.Y."/>
            <person name="Jogler C."/>
        </authorList>
    </citation>
    <scope>NUCLEOTIDE SEQUENCE [LARGE SCALE GENOMIC DNA]</scope>
    <source>
        <strain evidence="2 3">K23_9</strain>
    </source>
</reference>
<sequence>MLLETRTVVPLQQWLAKTVFGDPLPTGSLAAAFPCVRYKSHNRLEELGKARQSEAMPPQMLTVSYCFLLGDASTGTCLSITHQLNRHLIGKLPLVAVSNMKNLSRTRFRCLAIVCFLQMTCQTATSATIDFMPTLDASVVGTNTSASIRYDSNSTSGAVGIPDASVPSYSDTFFFADGSTGIEFQFDITWTASPTSGGPVEFLDGDSNSLGVGTSGSIQDTETLTVAVSNLSVGFDNYISGSVGGITNPQLDSSSVSLHDVTFDDRDYGILGLLGILPGPNQSLIDITSGGSTVTWGDDAGEWGSGNDTFEFGTDGLTTSESTVLLEHNSTALGDLDFTLASTSFRVSANISQGTVTAVPEPSSFALLGVAMLCGFTRRKRRRAN</sequence>
<dbReference type="Proteomes" id="UP000319817">
    <property type="component" value="Chromosome"/>
</dbReference>
<gene>
    <name evidence="2" type="ORF">K239x_10620</name>
</gene>
<dbReference type="Pfam" id="PF07589">
    <property type="entry name" value="PEP-CTERM"/>
    <property type="match status" value="1"/>
</dbReference>
<organism evidence="2 3">
    <name type="scientific">Stieleria marina</name>
    <dbReference type="NCBI Taxonomy" id="1930275"/>
    <lineage>
        <taxon>Bacteria</taxon>
        <taxon>Pseudomonadati</taxon>
        <taxon>Planctomycetota</taxon>
        <taxon>Planctomycetia</taxon>
        <taxon>Pirellulales</taxon>
        <taxon>Pirellulaceae</taxon>
        <taxon>Stieleria</taxon>
    </lineage>
</organism>
<protein>
    <recommendedName>
        <fullName evidence="1">Ice-binding protein C-terminal domain-containing protein</fullName>
    </recommendedName>
</protein>
<feature type="domain" description="Ice-binding protein C-terminal" evidence="1">
    <location>
        <begin position="358"/>
        <end position="382"/>
    </location>
</feature>
<dbReference type="AlphaFoldDB" id="A0A517NPS9"/>
<evidence type="ECO:0000313" key="2">
    <source>
        <dbReference type="EMBL" id="QDT09117.1"/>
    </source>
</evidence>
<dbReference type="NCBIfam" id="TIGR02595">
    <property type="entry name" value="PEP_CTERM"/>
    <property type="match status" value="1"/>
</dbReference>
<evidence type="ECO:0000313" key="3">
    <source>
        <dbReference type="Proteomes" id="UP000319817"/>
    </source>
</evidence>
<proteinExistence type="predicted"/>